<evidence type="ECO:0000259" key="2">
    <source>
        <dbReference type="Pfam" id="PF22513"/>
    </source>
</evidence>
<sequence length="90" mass="10376">MTTSLLIRKLPEDVKETLAKAAKANGRSTEAQARSVLEEFAASWVEQPKESMYDFFTRIREEVLEGGIDEDEFQPMPRDKNEQPRPVDFE</sequence>
<dbReference type="EMBL" id="MWWZ01000017">
    <property type="protein sequence ID" value="OZG64243.1"/>
    <property type="molecule type" value="Genomic_DNA"/>
</dbReference>
<dbReference type="SUPFAM" id="SSF47598">
    <property type="entry name" value="Ribbon-helix-helix"/>
    <property type="match status" value="1"/>
</dbReference>
<dbReference type="Proteomes" id="UP000593943">
    <property type="component" value="Chromosome"/>
</dbReference>
<dbReference type="KEGG" id="beu:BE0216_04190"/>
<evidence type="ECO:0000313" key="3">
    <source>
        <dbReference type="EMBL" id="OZG64243.1"/>
    </source>
</evidence>
<dbReference type="AlphaFoldDB" id="A0A261G9V1"/>
<evidence type="ECO:0000313" key="6">
    <source>
        <dbReference type="EMBL" id="QOL32831.1"/>
    </source>
</evidence>
<evidence type="ECO:0000313" key="7">
    <source>
        <dbReference type="Proteomes" id="UP000216057"/>
    </source>
</evidence>
<dbReference type="EMBL" id="CP062938">
    <property type="protein sequence ID" value="QOL31755.1"/>
    <property type="molecule type" value="Genomic_DNA"/>
</dbReference>
<protein>
    <recommendedName>
        <fullName evidence="2">Antitoxin FitA-like ribbon-helix-helix domain-containing protein</fullName>
    </recommendedName>
</protein>
<dbReference type="OrthoDB" id="3238326at2"/>
<reference evidence="5 8" key="2">
    <citation type="submission" date="2020-10" db="EMBL/GenBank/DDBJ databases">
        <title>Genome sequencing of Bifidobacterium eulemuris_DSMZ_100216.</title>
        <authorList>
            <person name="Kim J."/>
        </authorList>
    </citation>
    <scope>NUCLEOTIDE SEQUENCE [LARGE SCALE GENOMIC DNA]</scope>
    <source>
        <strain evidence="5 8">DSM 100216</strain>
    </source>
</reference>
<dbReference type="Gene3D" id="1.10.1220.10">
    <property type="entry name" value="Met repressor-like"/>
    <property type="match status" value="1"/>
</dbReference>
<name>A0A261G9V1_9BIFI</name>
<evidence type="ECO:0000313" key="4">
    <source>
        <dbReference type="EMBL" id="OZG68188.1"/>
    </source>
</evidence>
<feature type="compositionally biased region" description="Basic and acidic residues" evidence="1">
    <location>
        <begin position="77"/>
        <end position="90"/>
    </location>
</feature>
<proteinExistence type="predicted"/>
<dbReference type="EMBL" id="MWWZ01000006">
    <property type="protein sequence ID" value="OZG68188.1"/>
    <property type="molecule type" value="Genomic_DNA"/>
</dbReference>
<dbReference type="InterPro" id="IPR010985">
    <property type="entry name" value="Ribbon_hlx_hlx"/>
</dbReference>
<reference evidence="4 7" key="1">
    <citation type="journal article" date="2017" name="BMC Genomics">
        <title>Comparative genomic and phylogenomic analyses of the Bifidobacteriaceae family.</title>
        <authorList>
            <person name="Lugli G.A."/>
            <person name="Milani C."/>
            <person name="Turroni F."/>
            <person name="Duranti S."/>
            <person name="Mancabelli L."/>
            <person name="Mangifesta M."/>
            <person name="Ferrario C."/>
            <person name="Modesto M."/>
            <person name="Mattarelli P."/>
            <person name="Jiri K."/>
            <person name="van Sinderen D."/>
            <person name="Ventura M."/>
        </authorList>
    </citation>
    <scope>NUCLEOTIDE SEQUENCE [LARGE SCALE GENOMIC DNA]</scope>
    <source>
        <strain evidence="4 7">DSM 100216</strain>
    </source>
</reference>
<dbReference type="KEGG" id="beu:BE0216_10585"/>
<evidence type="ECO:0000256" key="1">
    <source>
        <dbReference type="SAM" id="MobiDB-lite"/>
    </source>
</evidence>
<dbReference type="GO" id="GO:0006355">
    <property type="term" value="P:regulation of DNA-templated transcription"/>
    <property type="evidence" value="ECO:0007669"/>
    <property type="project" value="InterPro"/>
</dbReference>
<gene>
    <name evidence="5" type="ORF">BE0216_04190</name>
    <name evidence="6" type="ORF">BE0216_10585</name>
    <name evidence="4" type="ORF">BEUL_1201</name>
    <name evidence="3" type="ORF">BEUL_2204</name>
</gene>
<dbReference type="Proteomes" id="UP000216057">
    <property type="component" value="Unassembled WGS sequence"/>
</dbReference>
<feature type="domain" description="Antitoxin FitA-like ribbon-helix-helix" evidence="2">
    <location>
        <begin position="4"/>
        <end position="39"/>
    </location>
</feature>
<dbReference type="Pfam" id="PF22513">
    <property type="entry name" value="FitA-like_RHH"/>
    <property type="match status" value="1"/>
</dbReference>
<evidence type="ECO:0000313" key="5">
    <source>
        <dbReference type="EMBL" id="QOL31755.1"/>
    </source>
</evidence>
<keyword evidence="8" id="KW-1185">Reference proteome</keyword>
<dbReference type="EMBL" id="CP062938">
    <property type="protein sequence ID" value="QOL32831.1"/>
    <property type="molecule type" value="Genomic_DNA"/>
</dbReference>
<accession>A0A261G9V1</accession>
<organism evidence="4 7">
    <name type="scientific">Bifidobacterium eulemuris</name>
    <dbReference type="NCBI Taxonomy" id="1765219"/>
    <lineage>
        <taxon>Bacteria</taxon>
        <taxon>Bacillati</taxon>
        <taxon>Actinomycetota</taxon>
        <taxon>Actinomycetes</taxon>
        <taxon>Bifidobacteriales</taxon>
        <taxon>Bifidobacteriaceae</taxon>
        <taxon>Bifidobacterium</taxon>
    </lineage>
</organism>
<dbReference type="RefSeq" id="WP_094636788.1">
    <property type="nucleotide sequence ID" value="NZ_CP062938.1"/>
</dbReference>
<dbReference type="InterPro" id="IPR013321">
    <property type="entry name" value="Arc_rbn_hlx_hlx"/>
</dbReference>
<dbReference type="InterPro" id="IPR053853">
    <property type="entry name" value="FitA-like_RHH"/>
</dbReference>
<feature type="region of interest" description="Disordered" evidence="1">
    <location>
        <begin position="66"/>
        <end position="90"/>
    </location>
</feature>
<evidence type="ECO:0000313" key="8">
    <source>
        <dbReference type="Proteomes" id="UP000593943"/>
    </source>
</evidence>